<dbReference type="InterPro" id="IPR041988">
    <property type="entry name" value="Ribosomal_uL24_KOW"/>
</dbReference>
<evidence type="ECO:0000256" key="6">
    <source>
        <dbReference type="RuleBase" id="RU003477"/>
    </source>
</evidence>
<dbReference type="GO" id="GO:0019843">
    <property type="term" value="F:rRNA binding"/>
    <property type="evidence" value="ECO:0007669"/>
    <property type="project" value="UniProtKB-UniRule"/>
</dbReference>
<dbReference type="InterPro" id="IPR014722">
    <property type="entry name" value="Rib_uL2_dom2"/>
</dbReference>
<dbReference type="Gene3D" id="2.30.30.30">
    <property type="match status" value="1"/>
</dbReference>
<dbReference type="Pfam" id="PF17136">
    <property type="entry name" value="ribosomal_L24"/>
    <property type="match status" value="1"/>
</dbReference>
<evidence type="ECO:0000256" key="4">
    <source>
        <dbReference type="ARBA" id="ARBA00035206"/>
    </source>
</evidence>
<evidence type="ECO:0000256" key="2">
    <source>
        <dbReference type="ARBA" id="ARBA00022980"/>
    </source>
</evidence>
<dbReference type="SUPFAM" id="SSF50104">
    <property type="entry name" value="Translation proteins SH3-like domain"/>
    <property type="match status" value="1"/>
</dbReference>
<sequence>MKVKKGDMVYIAKGKDRGRTGKIISIFPKTGNIIVEGINIKKRHVRPRRSGEKGQVVEIPGRISASNVSLLCPNCKKSARLSYQVHEHGRSRICKRCGSVV</sequence>
<evidence type="ECO:0000259" key="7">
    <source>
        <dbReference type="SMART" id="SM00739"/>
    </source>
</evidence>
<reference evidence="8 9" key="1">
    <citation type="journal article" date="2016" name="Nat. Commun.">
        <title>Thousands of microbial genomes shed light on interconnected biogeochemical processes in an aquifer system.</title>
        <authorList>
            <person name="Anantharaman K."/>
            <person name="Brown C.T."/>
            <person name="Hug L.A."/>
            <person name="Sharon I."/>
            <person name="Castelle C.J."/>
            <person name="Probst A.J."/>
            <person name="Thomas B.C."/>
            <person name="Singh A."/>
            <person name="Wilkins M.J."/>
            <person name="Karaoz U."/>
            <person name="Brodie E.L."/>
            <person name="Williams K.H."/>
            <person name="Hubbard S.S."/>
            <person name="Banfield J.F."/>
        </authorList>
    </citation>
    <scope>NUCLEOTIDE SEQUENCE [LARGE SCALE GENOMIC DNA]</scope>
</reference>
<organism evidence="8 9">
    <name type="scientific">Candidatus Ryanbacteria bacterium RIFCSPHIGHO2_01_45_13</name>
    <dbReference type="NCBI Taxonomy" id="1802112"/>
    <lineage>
        <taxon>Bacteria</taxon>
        <taxon>Candidatus Ryaniibacteriota</taxon>
    </lineage>
</organism>
<evidence type="ECO:0000256" key="3">
    <source>
        <dbReference type="ARBA" id="ARBA00023274"/>
    </source>
</evidence>
<dbReference type="InterPro" id="IPR003256">
    <property type="entry name" value="Ribosomal_uL24"/>
</dbReference>
<dbReference type="EMBL" id="MHNI01000018">
    <property type="protein sequence ID" value="OGZ42463.1"/>
    <property type="molecule type" value="Genomic_DNA"/>
</dbReference>
<protein>
    <recommendedName>
        <fullName evidence="4 5">Large ribosomal subunit protein uL24</fullName>
    </recommendedName>
</protein>
<dbReference type="Proteomes" id="UP000176700">
    <property type="component" value="Unassembled WGS sequence"/>
</dbReference>
<dbReference type="Pfam" id="PF00467">
    <property type="entry name" value="KOW"/>
    <property type="match status" value="1"/>
</dbReference>
<dbReference type="PANTHER" id="PTHR12903">
    <property type="entry name" value="MITOCHONDRIAL RIBOSOMAL PROTEIN L24"/>
    <property type="match status" value="1"/>
</dbReference>
<dbReference type="HAMAP" id="MF_01326_B">
    <property type="entry name" value="Ribosomal_uL24_B"/>
    <property type="match status" value="1"/>
</dbReference>
<evidence type="ECO:0000313" key="8">
    <source>
        <dbReference type="EMBL" id="OGZ42463.1"/>
    </source>
</evidence>
<keyword evidence="3 5" id="KW-0687">Ribonucleoprotein</keyword>
<keyword evidence="5" id="KW-0699">rRNA-binding</keyword>
<comment type="function">
    <text evidence="5">One of two assembly initiator proteins, it binds directly to the 5'-end of the 23S rRNA, where it nucleates assembly of the 50S subunit.</text>
</comment>
<keyword evidence="5" id="KW-0694">RNA-binding</keyword>
<comment type="function">
    <text evidence="5">One of the proteins that surrounds the polypeptide exit tunnel on the outside of the subunit.</text>
</comment>
<comment type="caution">
    <text evidence="8">The sequence shown here is derived from an EMBL/GenBank/DDBJ whole genome shotgun (WGS) entry which is preliminary data.</text>
</comment>
<dbReference type="InterPro" id="IPR008991">
    <property type="entry name" value="Translation_prot_SH3-like_sf"/>
</dbReference>
<dbReference type="GO" id="GO:0003735">
    <property type="term" value="F:structural constituent of ribosome"/>
    <property type="evidence" value="ECO:0007669"/>
    <property type="project" value="InterPro"/>
</dbReference>
<feature type="domain" description="KOW" evidence="7">
    <location>
        <begin position="2"/>
        <end position="29"/>
    </location>
</feature>
<dbReference type="InterPro" id="IPR005825">
    <property type="entry name" value="Ribosomal_uL24_CS"/>
</dbReference>
<dbReference type="AlphaFoldDB" id="A0A1G2FWM1"/>
<evidence type="ECO:0000256" key="1">
    <source>
        <dbReference type="ARBA" id="ARBA00010618"/>
    </source>
</evidence>
<dbReference type="GO" id="GO:0005840">
    <property type="term" value="C:ribosome"/>
    <property type="evidence" value="ECO:0007669"/>
    <property type="project" value="UniProtKB-KW"/>
</dbReference>
<dbReference type="InterPro" id="IPR005824">
    <property type="entry name" value="KOW"/>
</dbReference>
<dbReference type="SMART" id="SM00739">
    <property type="entry name" value="KOW"/>
    <property type="match status" value="1"/>
</dbReference>
<gene>
    <name evidence="5" type="primary">rplX</name>
    <name evidence="8" type="ORF">A2W41_03715</name>
</gene>
<proteinExistence type="inferred from homology"/>
<evidence type="ECO:0000256" key="5">
    <source>
        <dbReference type="HAMAP-Rule" id="MF_01326"/>
    </source>
</evidence>
<dbReference type="CDD" id="cd06089">
    <property type="entry name" value="KOW_RPL26"/>
    <property type="match status" value="1"/>
</dbReference>
<dbReference type="PROSITE" id="PS01108">
    <property type="entry name" value="RIBOSOMAL_L24"/>
    <property type="match status" value="1"/>
</dbReference>
<dbReference type="GO" id="GO:1990904">
    <property type="term" value="C:ribonucleoprotein complex"/>
    <property type="evidence" value="ECO:0007669"/>
    <property type="project" value="UniProtKB-KW"/>
</dbReference>
<comment type="subunit">
    <text evidence="5">Part of the 50S ribosomal subunit.</text>
</comment>
<dbReference type="InterPro" id="IPR057264">
    <property type="entry name" value="Ribosomal_uL24_C"/>
</dbReference>
<dbReference type="GO" id="GO:0006412">
    <property type="term" value="P:translation"/>
    <property type="evidence" value="ECO:0007669"/>
    <property type="project" value="UniProtKB-UniRule"/>
</dbReference>
<dbReference type="NCBIfam" id="TIGR01079">
    <property type="entry name" value="rplX_bact"/>
    <property type="match status" value="1"/>
</dbReference>
<accession>A0A1G2FWM1</accession>
<name>A0A1G2FWM1_9BACT</name>
<evidence type="ECO:0000313" key="9">
    <source>
        <dbReference type="Proteomes" id="UP000176700"/>
    </source>
</evidence>
<keyword evidence="2 5" id="KW-0689">Ribosomal protein</keyword>
<comment type="similarity">
    <text evidence="1 5 6">Belongs to the universal ribosomal protein uL24 family.</text>
</comment>